<comment type="caution">
    <text evidence="4">The sequence shown here is derived from an EMBL/GenBank/DDBJ whole genome shotgun (WGS) entry which is preliminary data.</text>
</comment>
<dbReference type="STRING" id="56408.A0A1E5R536"/>
<dbReference type="PROSITE" id="PS50222">
    <property type="entry name" value="EF_HAND_2"/>
    <property type="match status" value="1"/>
</dbReference>
<dbReference type="PANTHER" id="PTHR23049">
    <property type="entry name" value="MYOSIN REGULATORY LIGHT CHAIN 2"/>
    <property type="match status" value="1"/>
</dbReference>
<dbReference type="GO" id="GO:0005509">
    <property type="term" value="F:calcium ion binding"/>
    <property type="evidence" value="ECO:0007669"/>
    <property type="project" value="InterPro"/>
</dbReference>
<reference evidence="5" key="1">
    <citation type="journal article" date="2016" name="Genome Announc.">
        <title>Genome sequences of three species of Hanseniaspora isolated from spontaneous wine fermentations.</title>
        <authorList>
            <person name="Sternes P.R."/>
            <person name="Lee D."/>
            <person name="Kutyna D.R."/>
            <person name="Borneman A.R."/>
        </authorList>
    </citation>
    <scope>NUCLEOTIDE SEQUENCE [LARGE SCALE GENOMIC DNA]</scope>
    <source>
        <strain evidence="5">AWRI3579</strain>
    </source>
</reference>
<accession>A0A1E5R536</accession>
<evidence type="ECO:0000313" key="5">
    <source>
        <dbReference type="Proteomes" id="UP000095728"/>
    </source>
</evidence>
<dbReference type="PROSITE" id="PS00018">
    <property type="entry name" value="EF_HAND_1"/>
    <property type="match status" value="1"/>
</dbReference>
<proteinExistence type="predicted"/>
<sequence length="169" mass="18980">MNSSKSTTFSDFSATQIKQLKEAFEIIDDDGDGYISKQDLKKIFAGLNLKNEGTKIDDETTIKEMFAEFDDADSITYPQYLSLMGSLLGDFPERGDIETAMGTFCTSTKQLGEKDLNSIDYNELVKYLKLAGFDDEDEIHKALKNFSAESKVTGQKIFKGEKFLETITE</sequence>
<evidence type="ECO:0000259" key="3">
    <source>
        <dbReference type="PROSITE" id="PS50222"/>
    </source>
</evidence>
<dbReference type="InterPro" id="IPR002048">
    <property type="entry name" value="EF_hand_dom"/>
</dbReference>
<keyword evidence="1" id="KW-0677">Repeat</keyword>
<dbReference type="InterPro" id="IPR050403">
    <property type="entry name" value="Myosin_RLC"/>
</dbReference>
<dbReference type="SMART" id="SM00054">
    <property type="entry name" value="EFh"/>
    <property type="match status" value="1"/>
</dbReference>
<keyword evidence="2" id="KW-0106">Calcium</keyword>
<protein>
    <submittedName>
        <fullName evidence="4">Myosin light chain 2</fullName>
    </submittedName>
</protein>
<evidence type="ECO:0000256" key="1">
    <source>
        <dbReference type="ARBA" id="ARBA00022737"/>
    </source>
</evidence>
<dbReference type="OrthoDB" id="429467at2759"/>
<evidence type="ECO:0000313" key="4">
    <source>
        <dbReference type="EMBL" id="OEJ82016.1"/>
    </source>
</evidence>
<dbReference type="Proteomes" id="UP000095728">
    <property type="component" value="Unassembled WGS sequence"/>
</dbReference>
<dbReference type="InterPro" id="IPR018247">
    <property type="entry name" value="EF_Hand_1_Ca_BS"/>
</dbReference>
<dbReference type="Gene3D" id="1.10.238.10">
    <property type="entry name" value="EF-hand"/>
    <property type="match status" value="1"/>
</dbReference>
<dbReference type="EMBL" id="LPNM01000010">
    <property type="protein sequence ID" value="OEJ82016.1"/>
    <property type="molecule type" value="Genomic_DNA"/>
</dbReference>
<evidence type="ECO:0000256" key="2">
    <source>
        <dbReference type="ARBA" id="ARBA00022837"/>
    </source>
</evidence>
<dbReference type="Pfam" id="PF13499">
    <property type="entry name" value="EF-hand_7"/>
    <property type="match status" value="1"/>
</dbReference>
<feature type="domain" description="EF-hand" evidence="3">
    <location>
        <begin position="15"/>
        <end position="50"/>
    </location>
</feature>
<dbReference type="AlphaFoldDB" id="A0A1E5R536"/>
<organism evidence="4 5">
    <name type="scientific">Hanseniaspora osmophila</name>
    <dbReference type="NCBI Taxonomy" id="56408"/>
    <lineage>
        <taxon>Eukaryota</taxon>
        <taxon>Fungi</taxon>
        <taxon>Dikarya</taxon>
        <taxon>Ascomycota</taxon>
        <taxon>Saccharomycotina</taxon>
        <taxon>Saccharomycetes</taxon>
        <taxon>Saccharomycodales</taxon>
        <taxon>Saccharomycodaceae</taxon>
        <taxon>Hanseniaspora</taxon>
    </lineage>
</organism>
<gene>
    <name evidence="4" type="ORF">AWRI3579_g3500</name>
</gene>
<dbReference type="InParanoid" id="A0A1E5R536"/>
<dbReference type="SUPFAM" id="SSF47473">
    <property type="entry name" value="EF-hand"/>
    <property type="match status" value="1"/>
</dbReference>
<dbReference type="InterPro" id="IPR011992">
    <property type="entry name" value="EF-hand-dom_pair"/>
</dbReference>
<name>A0A1E5R536_9ASCO</name>
<dbReference type="FunCoup" id="A0A1E5R536">
    <property type="interactions" value="42"/>
</dbReference>
<keyword evidence="5" id="KW-1185">Reference proteome</keyword>